<evidence type="ECO:0000313" key="4">
    <source>
        <dbReference type="Proteomes" id="UP000001307"/>
    </source>
</evidence>
<feature type="region of interest" description="Disordered" evidence="1">
    <location>
        <begin position="96"/>
        <end position="163"/>
    </location>
</feature>
<accession>E4XA25</accession>
<evidence type="ECO:0000256" key="1">
    <source>
        <dbReference type="SAM" id="MobiDB-lite"/>
    </source>
</evidence>
<dbReference type="Proteomes" id="UP000001307">
    <property type="component" value="Unassembled WGS sequence"/>
</dbReference>
<dbReference type="InParanoid" id="E4XA25"/>
<reference evidence="3" key="1">
    <citation type="journal article" date="2010" name="Science">
        <title>Plasticity of animal genome architecture unmasked by rapid evolution of a pelagic tunicate.</title>
        <authorList>
            <person name="Denoeud F."/>
            <person name="Henriet S."/>
            <person name="Mungpakdee S."/>
            <person name="Aury J.M."/>
            <person name="Da Silva C."/>
            <person name="Brinkmann H."/>
            <person name="Mikhaleva J."/>
            <person name="Olsen L.C."/>
            <person name="Jubin C."/>
            <person name="Canestro C."/>
            <person name="Bouquet J.M."/>
            <person name="Danks G."/>
            <person name="Poulain J."/>
            <person name="Campsteijn C."/>
            <person name="Adamski M."/>
            <person name="Cross I."/>
            <person name="Yadetie F."/>
            <person name="Muffato M."/>
            <person name="Louis A."/>
            <person name="Butcher S."/>
            <person name="Tsagkogeorga G."/>
            <person name="Konrad A."/>
            <person name="Singh S."/>
            <person name="Jensen M.F."/>
            <person name="Cong E.H."/>
            <person name="Eikeseth-Otteraa H."/>
            <person name="Noel B."/>
            <person name="Anthouard V."/>
            <person name="Porcel B.M."/>
            <person name="Kachouri-Lafond R."/>
            <person name="Nishino A."/>
            <person name="Ugolini M."/>
            <person name="Chourrout P."/>
            <person name="Nishida H."/>
            <person name="Aasland R."/>
            <person name="Huzurbazar S."/>
            <person name="Westhof E."/>
            <person name="Delsuc F."/>
            <person name="Lehrach H."/>
            <person name="Reinhardt R."/>
            <person name="Weissenbach J."/>
            <person name="Roy S.W."/>
            <person name="Artiguenave F."/>
            <person name="Postlethwait J.H."/>
            <person name="Manak J.R."/>
            <person name="Thompson E.M."/>
            <person name="Jaillon O."/>
            <person name="Du Pasquier L."/>
            <person name="Boudinot P."/>
            <person name="Liberles D.A."/>
            <person name="Volff J.N."/>
            <person name="Philippe H."/>
            <person name="Lenhard B."/>
            <person name="Roest Crollius H."/>
            <person name="Wincker P."/>
            <person name="Chourrout D."/>
        </authorList>
    </citation>
    <scope>NUCLEOTIDE SEQUENCE [LARGE SCALE GENOMIC DNA]</scope>
</reference>
<organism evidence="3">
    <name type="scientific">Oikopleura dioica</name>
    <name type="common">Tunicate</name>
    <dbReference type="NCBI Taxonomy" id="34765"/>
    <lineage>
        <taxon>Eukaryota</taxon>
        <taxon>Metazoa</taxon>
        <taxon>Chordata</taxon>
        <taxon>Tunicata</taxon>
        <taxon>Appendicularia</taxon>
        <taxon>Copelata</taxon>
        <taxon>Oikopleuridae</taxon>
        <taxon>Oikopleura</taxon>
    </lineage>
</organism>
<protein>
    <submittedName>
        <fullName evidence="3">Uncharacterized protein</fullName>
    </submittedName>
</protein>
<dbReference type="EMBL" id="FN653031">
    <property type="protein sequence ID" value="CBY08397.1"/>
    <property type="molecule type" value="Genomic_DNA"/>
</dbReference>
<dbReference type="AlphaFoldDB" id="E4XA25"/>
<keyword evidence="2" id="KW-0472">Membrane</keyword>
<feature type="transmembrane region" description="Helical" evidence="2">
    <location>
        <begin position="203"/>
        <end position="223"/>
    </location>
</feature>
<evidence type="ECO:0000313" key="3">
    <source>
        <dbReference type="EMBL" id="CBY08397.1"/>
    </source>
</evidence>
<feature type="compositionally biased region" description="Basic and acidic residues" evidence="1">
    <location>
        <begin position="121"/>
        <end position="130"/>
    </location>
</feature>
<keyword evidence="4" id="KW-1185">Reference proteome</keyword>
<keyword evidence="2" id="KW-1133">Transmembrane helix</keyword>
<keyword evidence="2" id="KW-0812">Transmembrane</keyword>
<evidence type="ECO:0000256" key="2">
    <source>
        <dbReference type="SAM" id="Phobius"/>
    </source>
</evidence>
<name>E4XA25_OIKDI</name>
<sequence>MVRQRIFRLRNPQVLMLQRKAINAFTVNNAFKSPFSAPLPRSPKSRLGLVAVFAARDQFAKYILIYQRQAYNIWVDERNLGKALATALYSKKSSTPRKIKIKDDKTSKKSSSENTDSADYLNKKLAEEQKAAWSGGKQKPSVDEMEEKTRDETKTNNRSAKSVKGDTILTGEVEQEPILPKGLGVVLSAGLLLSLRSPLGKRFLAPFLTVLLIPFATVLYYLFEDGRTIPEQSSKESIIEIRRKRRERETSSPEKT</sequence>
<feature type="region of interest" description="Disordered" evidence="1">
    <location>
        <begin position="234"/>
        <end position="256"/>
    </location>
</feature>
<gene>
    <name evidence="3" type="ORF">GSOID_T00004963001</name>
</gene>
<feature type="compositionally biased region" description="Basic and acidic residues" evidence="1">
    <location>
        <begin position="101"/>
        <end position="111"/>
    </location>
</feature>
<dbReference type="OrthoDB" id="10465679at2759"/>
<proteinExistence type="predicted"/>